<evidence type="ECO:0000313" key="1">
    <source>
        <dbReference type="EMBL" id="AAT42707.1"/>
    </source>
</evidence>
<dbReference type="PaxDb" id="263820-PTO0122"/>
<dbReference type="STRING" id="263820.PTO0122"/>
<dbReference type="InParanoid" id="Q6L2U5"/>
<gene>
    <name evidence="1" type="ordered locus">PTO0122</name>
</gene>
<dbReference type="RefSeq" id="WP_011176923.1">
    <property type="nucleotide sequence ID" value="NC_005877.1"/>
</dbReference>
<dbReference type="EMBL" id="AE017261">
    <property type="protein sequence ID" value="AAT42707.1"/>
    <property type="molecule type" value="Genomic_DNA"/>
</dbReference>
<sequence length="194" mass="22417">MAALKLLLGINGFSYGYFMRCTMPATVNLFNTHPRGVVYNENCHDIKSVWRRIMHYNDGFDIPDKIKNRLSIINIPIDNPTIGDYSSYFNEDYNVEIRNVFNKINNAETEYTIASVNSLNIPGGTDVKCDIYSMIDNYLYEIINKFNDFIIFSPYGDVIGDKIEPYGVYISTRPRPNPHKTIKIDEIMDIFLNI</sequence>
<dbReference type="AlphaFoldDB" id="Q6L2U5"/>
<dbReference type="GeneID" id="2844316"/>
<proteinExistence type="predicted"/>
<evidence type="ECO:0000313" key="2">
    <source>
        <dbReference type="Proteomes" id="UP000000438"/>
    </source>
</evidence>
<dbReference type="eggNOG" id="arCOG05323">
    <property type="taxonomic scope" value="Archaea"/>
</dbReference>
<dbReference type="HOGENOM" id="CLU_1323954_0_0_2"/>
<name>Q6L2U5_PICTO</name>
<organism evidence="1 2">
    <name type="scientific">Picrophilus torridus (strain ATCC 700027 / DSM 9790 / JCM 10055 / NBRC 100828 / KAW 2/3)</name>
    <dbReference type="NCBI Taxonomy" id="1122961"/>
    <lineage>
        <taxon>Archaea</taxon>
        <taxon>Methanobacteriati</taxon>
        <taxon>Thermoplasmatota</taxon>
        <taxon>Thermoplasmata</taxon>
        <taxon>Thermoplasmatales</taxon>
        <taxon>Picrophilaceae</taxon>
        <taxon>Picrophilus</taxon>
    </lineage>
</organism>
<dbReference type="OrthoDB" id="190909at2157"/>
<dbReference type="Proteomes" id="UP000000438">
    <property type="component" value="Chromosome"/>
</dbReference>
<dbReference type="KEGG" id="pto:PTO0122"/>
<protein>
    <submittedName>
        <fullName evidence="1">Hypothetical cytosolic protein</fullName>
    </submittedName>
</protein>
<reference evidence="1 2" key="1">
    <citation type="journal article" date="2004" name="Proc. Natl. Acad. Sci. U.S.A.">
        <title>Genome sequence of Picrophilus torridus and its implications for life around pH 0.</title>
        <authorList>
            <person name="Futterer O."/>
            <person name="Angelov A."/>
            <person name="Liesegang H."/>
            <person name="Gottschalk G."/>
            <person name="Schleper C."/>
            <person name="Schepers B."/>
            <person name="Dock C."/>
            <person name="Antranikian G."/>
            <person name="Liebl W."/>
        </authorList>
    </citation>
    <scope>NUCLEOTIDE SEQUENCE [LARGE SCALE GENOMIC DNA]</scope>
    <source>
        <strain evidence="2">ATCC 700027 / DSM 9790 / JCM 10055 / NBRC 100828</strain>
    </source>
</reference>
<accession>Q6L2U5</accession>